<accession>A0A6P5F651</accession>
<name>A0A6P5F651_ANACO</name>
<dbReference type="Gene3D" id="3.40.420.10">
    <property type="entry name" value="Ricin (A subunit), domain 1"/>
    <property type="match status" value="1"/>
</dbReference>
<dbReference type="SUPFAM" id="SSF56371">
    <property type="entry name" value="Ribosome inactivating proteins (RIP)"/>
    <property type="match status" value="1"/>
</dbReference>
<evidence type="ECO:0000256" key="9">
    <source>
        <dbReference type="RuleBase" id="RU004915"/>
    </source>
</evidence>
<protein>
    <recommendedName>
        <fullName evidence="3">rRNA N-glycosylase</fullName>
        <ecNumber evidence="3">3.2.2.22</ecNumber>
    </recommendedName>
    <alternativeName>
        <fullName evidence="8">rRNA N-glycosidase</fullName>
    </alternativeName>
</protein>
<feature type="domain" description="DUF6598" evidence="10">
    <location>
        <begin position="259"/>
        <end position="506"/>
    </location>
</feature>
<comment type="catalytic activity">
    <reaction evidence="1 9">
        <text>Endohydrolysis of the N-glycosidic bond at one specific adenosine on the 28S rRNA.</text>
        <dbReference type="EC" id="3.2.2.22"/>
    </reaction>
</comment>
<reference evidence="11" key="1">
    <citation type="journal article" date="2015" name="Nat. Genet.">
        <title>The pineapple genome and the evolution of CAM photosynthesis.</title>
        <authorList>
            <person name="Ming R."/>
            <person name="VanBuren R."/>
            <person name="Wai C.M."/>
            <person name="Tang H."/>
            <person name="Schatz M.C."/>
            <person name="Bowers J.E."/>
            <person name="Lyons E."/>
            <person name="Wang M.L."/>
            <person name="Chen J."/>
            <person name="Biggers E."/>
            <person name="Zhang J."/>
            <person name="Huang L."/>
            <person name="Zhang L."/>
            <person name="Miao W."/>
            <person name="Zhang J."/>
            <person name="Ye Z."/>
            <person name="Miao C."/>
            <person name="Lin Z."/>
            <person name="Wang H."/>
            <person name="Zhou H."/>
            <person name="Yim W.C."/>
            <person name="Priest H.D."/>
            <person name="Zheng C."/>
            <person name="Woodhouse M."/>
            <person name="Edger P.P."/>
            <person name="Guyot R."/>
            <person name="Guo H.B."/>
            <person name="Guo H."/>
            <person name="Zheng G."/>
            <person name="Singh R."/>
            <person name="Sharma A."/>
            <person name="Min X."/>
            <person name="Zheng Y."/>
            <person name="Lee H."/>
            <person name="Gurtowski J."/>
            <person name="Sedlazeck F.J."/>
            <person name="Harkess A."/>
            <person name="McKain M.R."/>
            <person name="Liao Z."/>
            <person name="Fang J."/>
            <person name="Liu J."/>
            <person name="Zhang X."/>
            <person name="Zhang Q."/>
            <person name="Hu W."/>
            <person name="Qin Y."/>
            <person name="Wang K."/>
            <person name="Chen L.Y."/>
            <person name="Shirley N."/>
            <person name="Lin Y.R."/>
            <person name="Liu L.Y."/>
            <person name="Hernandez A.G."/>
            <person name="Wright C.L."/>
            <person name="Bulone V."/>
            <person name="Tuskan G.A."/>
            <person name="Heath K."/>
            <person name="Zee F."/>
            <person name="Moore P.H."/>
            <person name="Sunkar R."/>
            <person name="Leebens-Mack J.H."/>
            <person name="Mockler T."/>
            <person name="Bennetzen J.L."/>
            <person name="Freeling M."/>
            <person name="Sankoff D."/>
            <person name="Paterson A.H."/>
            <person name="Zhu X."/>
            <person name="Yang X."/>
            <person name="Smith J.A."/>
            <person name="Cushman J.C."/>
            <person name="Paull R.E."/>
            <person name="Yu Q."/>
        </authorList>
    </citation>
    <scope>NUCLEOTIDE SEQUENCE [LARGE SCALE GENOMIC DNA]</scope>
    <source>
        <strain evidence="11">cv. F153</strain>
    </source>
</reference>
<dbReference type="InterPro" id="IPR046533">
    <property type="entry name" value="DUF6598"/>
</dbReference>
<evidence type="ECO:0000256" key="5">
    <source>
        <dbReference type="ARBA" id="ARBA00022801"/>
    </source>
</evidence>
<organism evidence="13">
    <name type="scientific">Ananas comosus</name>
    <name type="common">Pineapple</name>
    <name type="synonym">Ananas ananas</name>
    <dbReference type="NCBI Taxonomy" id="4615"/>
    <lineage>
        <taxon>Eukaryota</taxon>
        <taxon>Viridiplantae</taxon>
        <taxon>Streptophyta</taxon>
        <taxon>Embryophyta</taxon>
        <taxon>Tracheophyta</taxon>
        <taxon>Spermatophyta</taxon>
        <taxon>Magnoliopsida</taxon>
        <taxon>Liliopsida</taxon>
        <taxon>Poales</taxon>
        <taxon>Bromeliaceae</taxon>
        <taxon>Bromelioideae</taxon>
        <taxon>Ananas</taxon>
    </lineage>
</organism>
<dbReference type="PANTHER" id="PTHR33453">
    <property type="match status" value="1"/>
</dbReference>
<evidence type="ECO:0000313" key="11">
    <source>
        <dbReference type="Proteomes" id="UP000515123"/>
    </source>
</evidence>
<dbReference type="Proteomes" id="UP000515123">
    <property type="component" value="Linkage group 5"/>
</dbReference>
<dbReference type="PANTHER" id="PTHR33453:SF9">
    <property type="entry name" value="ALBUMIN B-32"/>
    <property type="match status" value="1"/>
</dbReference>
<dbReference type="GO" id="GO:0030598">
    <property type="term" value="F:rRNA N-glycosylase activity"/>
    <property type="evidence" value="ECO:0007669"/>
    <property type="project" value="UniProtKB-EC"/>
</dbReference>
<proteinExistence type="inferred from homology"/>
<reference evidence="12 13" key="2">
    <citation type="submission" date="2025-04" db="UniProtKB">
        <authorList>
            <consortium name="RefSeq"/>
        </authorList>
    </citation>
    <scope>IDENTIFICATION</scope>
    <source>
        <tissue evidence="12 13">Leaf</tissue>
    </source>
</reference>
<dbReference type="EC" id="3.2.2.22" evidence="3"/>
<gene>
    <name evidence="12 13" type="primary">LOC109710496</name>
</gene>
<keyword evidence="4 9" id="KW-0800">Toxin</keyword>
<evidence type="ECO:0000256" key="1">
    <source>
        <dbReference type="ARBA" id="ARBA00000237"/>
    </source>
</evidence>
<keyword evidence="11" id="KW-1185">Reference proteome</keyword>
<dbReference type="GO" id="GO:0006952">
    <property type="term" value="P:defense response"/>
    <property type="evidence" value="ECO:0007669"/>
    <property type="project" value="UniProtKB-KW"/>
</dbReference>
<dbReference type="InterPro" id="IPR016139">
    <property type="entry name" value="Ribosome_inactivat_prot_sub2"/>
</dbReference>
<dbReference type="PRINTS" id="PR00396">
    <property type="entry name" value="SHIGARICIN"/>
</dbReference>
<dbReference type="AlphaFoldDB" id="A0A6P5F651"/>
<evidence type="ECO:0000256" key="8">
    <source>
        <dbReference type="ARBA" id="ARBA00030788"/>
    </source>
</evidence>
<dbReference type="GO" id="GO:0090729">
    <property type="term" value="F:toxin activity"/>
    <property type="evidence" value="ECO:0007669"/>
    <property type="project" value="UniProtKB-KW"/>
</dbReference>
<evidence type="ECO:0000259" key="10">
    <source>
        <dbReference type="Pfam" id="PF20241"/>
    </source>
</evidence>
<keyword evidence="7 9" id="KW-0652">Protein synthesis inhibitor</keyword>
<keyword evidence="5 9" id="KW-0378">Hydrolase</keyword>
<evidence type="ECO:0000256" key="2">
    <source>
        <dbReference type="ARBA" id="ARBA00008544"/>
    </source>
</evidence>
<dbReference type="RefSeq" id="XP_020088699.1">
    <property type="nucleotide sequence ID" value="XM_020233110.1"/>
</dbReference>
<dbReference type="OrthoDB" id="618095at2759"/>
<dbReference type="InterPro" id="IPR017989">
    <property type="entry name" value="Ribosome_inactivat_1/2"/>
</dbReference>
<dbReference type="Pfam" id="PF00161">
    <property type="entry name" value="RIP"/>
    <property type="match status" value="1"/>
</dbReference>
<dbReference type="Gene3D" id="4.10.470.10">
    <property type="entry name" value="Ricin (A Subunit), domain 2"/>
    <property type="match status" value="1"/>
</dbReference>
<evidence type="ECO:0000256" key="7">
    <source>
        <dbReference type="ARBA" id="ARBA00023193"/>
    </source>
</evidence>
<evidence type="ECO:0000256" key="3">
    <source>
        <dbReference type="ARBA" id="ARBA00012001"/>
    </source>
</evidence>
<comment type="similarity">
    <text evidence="2">Belongs to the ribosome-inactivating protein family. Type 1 RIP subfamily.</text>
</comment>
<evidence type="ECO:0000313" key="12">
    <source>
        <dbReference type="RefSeq" id="XP_020088699.1"/>
    </source>
</evidence>
<dbReference type="GeneID" id="109710496"/>
<sequence>MEFNFKVDDKVTGEWAAYKGFVGSLRNKLASGSYSHNRPVLPPQQSTEPIERFHVVLQTQSRSITLRIRRGNLYLDGYKMWNADQWLELGRGPGPNFLGFNGDYNDLENAAGQTVDRINLGQPQLGTAVNQLASTTNRQERAKQLIVVIQMICESIRFSRISDHLAKHHEPGSPPPAWMTALEHGWGNLSNALLRTDADPTRFFLLPQPNAMQITTAEEAAAALGILLFFNYRKPAGTLRMLSAANDNNTSTLRQGRPMAEVFWVRIDNIGGGRDPAQLHGTIAVVDGLSSQNMYDRQKGSPETISPGGKILLTGPSRAISAYDSFTVNLSLRSKATPSRDDEVISNGTIVRNVFDTANNVFDRILYRDVKGAHGSATACYAVLSDAVEATISVELVNAGGKDPAEVYGEIAASYSNYPSGEQTLLFRKKREEYINVRPGQPIGLTKKTVAVPTNYSLSIRAELYDRHTTPTGGEIANGVAVLPPLFDGASQKNITGRYGNVLVKVTWNPSWRPAN</sequence>
<dbReference type="Pfam" id="PF20241">
    <property type="entry name" value="DUF6598"/>
    <property type="match status" value="1"/>
</dbReference>
<evidence type="ECO:0000256" key="6">
    <source>
        <dbReference type="ARBA" id="ARBA00022821"/>
    </source>
</evidence>
<evidence type="ECO:0000256" key="4">
    <source>
        <dbReference type="ARBA" id="ARBA00022656"/>
    </source>
</evidence>
<evidence type="ECO:0000313" key="13">
    <source>
        <dbReference type="RefSeq" id="XP_020088700.1"/>
    </source>
</evidence>
<dbReference type="InterPro" id="IPR016138">
    <property type="entry name" value="Ribosome_inactivat_prot_sub1"/>
</dbReference>
<dbReference type="GO" id="GO:0017148">
    <property type="term" value="P:negative regulation of translation"/>
    <property type="evidence" value="ECO:0007669"/>
    <property type="project" value="UniProtKB-KW"/>
</dbReference>
<dbReference type="RefSeq" id="XP_020088700.1">
    <property type="nucleotide sequence ID" value="XM_020233111.1"/>
</dbReference>
<keyword evidence="6 9" id="KW-0611">Plant defense</keyword>
<dbReference type="InterPro" id="IPR001574">
    <property type="entry name" value="Ribosome_inactivat_prot"/>
</dbReference>
<dbReference type="InterPro" id="IPR036041">
    <property type="entry name" value="Ribosome-inact_prot_sf"/>
</dbReference>